<evidence type="ECO:0000256" key="2">
    <source>
        <dbReference type="ARBA" id="ARBA00022741"/>
    </source>
</evidence>
<evidence type="ECO:0000256" key="1">
    <source>
        <dbReference type="ARBA" id="ARBA00022448"/>
    </source>
</evidence>
<dbReference type="PANTHER" id="PTHR45772">
    <property type="entry name" value="CONSERVED COMPONENT OF ABC TRANSPORTER FOR NATURAL AMINO ACIDS-RELATED"/>
    <property type="match status" value="1"/>
</dbReference>
<dbReference type="InterPro" id="IPR032823">
    <property type="entry name" value="BCA_ABC_TP_C"/>
</dbReference>
<evidence type="ECO:0000313" key="5">
    <source>
        <dbReference type="EMBL" id="RLL12172.1"/>
    </source>
</evidence>
<keyword evidence="1" id="KW-0813">Transport</keyword>
<dbReference type="PROSITE" id="PS50893">
    <property type="entry name" value="ABC_TRANSPORTER_2"/>
    <property type="match status" value="1"/>
</dbReference>
<dbReference type="InterPro" id="IPR027417">
    <property type="entry name" value="P-loop_NTPase"/>
</dbReference>
<dbReference type="SUPFAM" id="SSF52540">
    <property type="entry name" value="P-loop containing nucleoside triphosphate hydrolases"/>
    <property type="match status" value="1"/>
</dbReference>
<keyword evidence="2" id="KW-0547">Nucleotide-binding</keyword>
<evidence type="ECO:0000313" key="6">
    <source>
        <dbReference type="Proteomes" id="UP000276301"/>
    </source>
</evidence>
<dbReference type="InterPro" id="IPR003593">
    <property type="entry name" value="AAA+_ATPase"/>
</dbReference>
<evidence type="ECO:0000256" key="3">
    <source>
        <dbReference type="ARBA" id="ARBA00022840"/>
    </source>
</evidence>
<evidence type="ECO:0000259" key="4">
    <source>
        <dbReference type="PROSITE" id="PS50893"/>
    </source>
</evidence>
<dbReference type="GO" id="GO:0005524">
    <property type="term" value="F:ATP binding"/>
    <property type="evidence" value="ECO:0007669"/>
    <property type="project" value="UniProtKB-KW"/>
</dbReference>
<feature type="domain" description="ABC transporter" evidence="4">
    <location>
        <begin position="4"/>
        <end position="252"/>
    </location>
</feature>
<dbReference type="RefSeq" id="WP_121586658.1">
    <property type="nucleotide sequence ID" value="NZ_RCHT01000007.1"/>
</dbReference>
<name>A0A498CVW8_9FIRM</name>
<gene>
    <name evidence="5" type="ORF">D4A47_06505</name>
</gene>
<dbReference type="CDD" id="cd03219">
    <property type="entry name" value="ABC_Mj1267_LivG_branched"/>
    <property type="match status" value="1"/>
</dbReference>
<dbReference type="PANTHER" id="PTHR45772:SF9">
    <property type="entry name" value="CONSERVED COMPONENT OF ABC TRANSPORTER FOR NATURAL AMINO ACIDS"/>
    <property type="match status" value="1"/>
</dbReference>
<keyword evidence="3 5" id="KW-0067">ATP-binding</keyword>
<dbReference type="GO" id="GO:0005886">
    <property type="term" value="C:plasma membrane"/>
    <property type="evidence" value="ECO:0007669"/>
    <property type="project" value="TreeGrafter"/>
</dbReference>
<dbReference type="InterPro" id="IPR003439">
    <property type="entry name" value="ABC_transporter-like_ATP-bd"/>
</dbReference>
<dbReference type="Pfam" id="PF00005">
    <property type="entry name" value="ABC_tran"/>
    <property type="match status" value="1"/>
</dbReference>
<reference evidence="5 6" key="1">
    <citation type="submission" date="2018-10" db="EMBL/GenBank/DDBJ databases">
        <title>Anaerotruncus faecis sp. nov., isolated from human feces.</title>
        <authorList>
            <person name="Wang Y.-J."/>
        </authorList>
    </citation>
    <scope>NUCLEOTIDE SEQUENCE [LARGE SCALE GENOMIC DNA]</scope>
    <source>
        <strain evidence="5 6">22A2-44</strain>
    </source>
</reference>
<dbReference type="InterPro" id="IPR051120">
    <property type="entry name" value="ABC_AA/LPS_Transport"/>
</dbReference>
<accession>A0A498CVW8</accession>
<dbReference type="EMBL" id="RCHT01000007">
    <property type="protein sequence ID" value="RLL12172.1"/>
    <property type="molecule type" value="Genomic_DNA"/>
</dbReference>
<proteinExistence type="predicted"/>
<dbReference type="GO" id="GO:0016887">
    <property type="term" value="F:ATP hydrolysis activity"/>
    <property type="evidence" value="ECO:0007669"/>
    <property type="project" value="InterPro"/>
</dbReference>
<dbReference type="AlphaFoldDB" id="A0A498CVW8"/>
<keyword evidence="6" id="KW-1185">Reference proteome</keyword>
<organism evidence="5 6">
    <name type="scientific">Anaerotruncus massiliensis</name>
    <name type="common">ex Liu et al. 2021</name>
    <dbReference type="NCBI Taxonomy" id="2321404"/>
    <lineage>
        <taxon>Bacteria</taxon>
        <taxon>Bacillati</taxon>
        <taxon>Bacillota</taxon>
        <taxon>Clostridia</taxon>
        <taxon>Eubacteriales</taxon>
        <taxon>Oscillospiraceae</taxon>
        <taxon>Anaerotruncus</taxon>
    </lineage>
</organism>
<dbReference type="Proteomes" id="UP000276301">
    <property type="component" value="Unassembled WGS sequence"/>
</dbReference>
<comment type="caution">
    <text evidence="5">The sequence shown here is derived from an EMBL/GenBank/DDBJ whole genome shotgun (WGS) entry which is preliminary data.</text>
</comment>
<dbReference type="FunFam" id="3.40.50.300:FF:000421">
    <property type="entry name" value="Branched-chain amino acid ABC transporter ATP-binding protein"/>
    <property type="match status" value="1"/>
</dbReference>
<dbReference type="Pfam" id="PF12399">
    <property type="entry name" value="BCA_ABC_TP_C"/>
    <property type="match status" value="1"/>
</dbReference>
<dbReference type="SMART" id="SM00382">
    <property type="entry name" value="AAA"/>
    <property type="match status" value="1"/>
</dbReference>
<dbReference type="Gene3D" id="3.40.50.300">
    <property type="entry name" value="P-loop containing nucleotide triphosphate hydrolases"/>
    <property type="match status" value="1"/>
</dbReference>
<protein>
    <submittedName>
        <fullName evidence="5">ABC transporter ATP-binding protein</fullName>
    </submittedName>
</protein>
<sequence length="259" mass="29115">MNIVEMRNVSKNFGGVAAVKDFSMQVEEGKNVGIIGPNGAGKTTIFNLISGIYKPDSGSIHLCSEEITGMPQEKIAVRGLGRTFQNIRLFNELSVLDNVRTALDHACGYGVSETMLFLPRYRKNERRIRQEAWEYLRVVGLEQYEDDRPSNLPYGIQRRLEIARALAMRPRVLMLDEPAAGLNSEELFELIDFIRKIKKQFSLSLLMIEHKMDFIMELCDTIYVQDFGRNIAVGPPEEIQKDPQVIAAYLGGEAGGVGN</sequence>